<dbReference type="RefSeq" id="WP_076298505.1">
    <property type="nucleotide sequence ID" value="NZ_MPTD01000003.1"/>
</dbReference>
<proteinExistence type="predicted"/>
<reference evidence="1 2" key="1">
    <citation type="submission" date="2016-10" db="EMBL/GenBank/DDBJ databases">
        <title>Paenibacillus species isolates.</title>
        <authorList>
            <person name="Beno S.M."/>
        </authorList>
    </citation>
    <scope>NUCLEOTIDE SEQUENCE [LARGE SCALE GENOMIC DNA]</scope>
    <source>
        <strain evidence="1 2">FSL R5-0923</strain>
    </source>
</reference>
<evidence type="ECO:0000313" key="1">
    <source>
        <dbReference type="EMBL" id="OMD54550.1"/>
    </source>
</evidence>
<gene>
    <name evidence="1" type="ORF">BSK51_05605</name>
</gene>
<evidence type="ECO:0000313" key="2">
    <source>
        <dbReference type="Proteomes" id="UP000187313"/>
    </source>
</evidence>
<dbReference type="EMBL" id="MPTD01000003">
    <property type="protein sequence ID" value="OMD54550.1"/>
    <property type="molecule type" value="Genomic_DNA"/>
</dbReference>
<dbReference type="Proteomes" id="UP000187313">
    <property type="component" value="Unassembled WGS sequence"/>
</dbReference>
<comment type="caution">
    <text evidence="1">The sequence shown here is derived from an EMBL/GenBank/DDBJ whole genome shotgun (WGS) entry which is preliminary data.</text>
</comment>
<protein>
    <submittedName>
        <fullName evidence="1">Uncharacterized protein</fullName>
    </submittedName>
</protein>
<accession>A0ABX3HXX5</accession>
<name>A0ABX3HXX5_9BACL</name>
<keyword evidence="2" id="KW-1185">Reference proteome</keyword>
<organism evidence="1 2">
    <name type="scientific">Paenibacillus odorifer</name>
    <dbReference type="NCBI Taxonomy" id="189426"/>
    <lineage>
        <taxon>Bacteria</taxon>
        <taxon>Bacillati</taxon>
        <taxon>Bacillota</taxon>
        <taxon>Bacilli</taxon>
        <taxon>Bacillales</taxon>
        <taxon>Paenibacillaceae</taxon>
        <taxon>Paenibacillus</taxon>
    </lineage>
</organism>
<sequence>MKRIFSLSIIITVFVSLFSPTGKLKNYTYANSVHESVYSNDPVQQSSIGILSTSVYPDNAVVKYGEKIYIKTGLLVLFQIKMN</sequence>